<keyword evidence="2" id="KW-1185">Reference proteome</keyword>
<organism evidence="1 2">
    <name type="scientific">Sulfobacillus harzensis</name>
    <dbReference type="NCBI Taxonomy" id="2729629"/>
    <lineage>
        <taxon>Bacteria</taxon>
        <taxon>Bacillati</taxon>
        <taxon>Bacillota</taxon>
        <taxon>Clostridia</taxon>
        <taxon>Eubacteriales</taxon>
        <taxon>Clostridiales Family XVII. Incertae Sedis</taxon>
        <taxon>Sulfobacillus</taxon>
    </lineage>
</organism>
<dbReference type="Proteomes" id="UP000533476">
    <property type="component" value="Unassembled WGS sequence"/>
</dbReference>
<dbReference type="EMBL" id="JABBVZ010000129">
    <property type="protein sequence ID" value="NMP24617.1"/>
    <property type="molecule type" value="Genomic_DNA"/>
</dbReference>
<accession>A0A7Y0Q4G8</accession>
<dbReference type="RefSeq" id="WP_169102827.1">
    <property type="nucleotide sequence ID" value="NZ_JABBVZ010000129.1"/>
</dbReference>
<comment type="caution">
    <text evidence="1">The sequence shown here is derived from an EMBL/GenBank/DDBJ whole genome shotgun (WGS) entry which is preliminary data.</text>
</comment>
<evidence type="ECO:0000313" key="2">
    <source>
        <dbReference type="Proteomes" id="UP000533476"/>
    </source>
</evidence>
<evidence type="ECO:0000313" key="1">
    <source>
        <dbReference type="EMBL" id="NMP24617.1"/>
    </source>
</evidence>
<protein>
    <submittedName>
        <fullName evidence="1">Uncharacterized protein</fullName>
    </submittedName>
</protein>
<proteinExistence type="predicted"/>
<dbReference type="AlphaFoldDB" id="A0A7Y0Q4G8"/>
<reference evidence="1 2" key="1">
    <citation type="submission" date="2020-04" db="EMBL/GenBank/DDBJ databases">
        <authorList>
            <person name="Zhang R."/>
            <person name="Schippers A."/>
        </authorList>
    </citation>
    <scope>NUCLEOTIDE SEQUENCE [LARGE SCALE GENOMIC DNA]</scope>
    <source>
        <strain evidence="1 2">DSM 109850</strain>
    </source>
</reference>
<sequence length="112" mass="13293">MIIYHIVTSWELWEALREARPEIPERTQVNHAVLELTTTTAHLRVVPQDWEPQEFDWFGADAMLFHKQLFDRLGQQHGWKEATIYLPSLTENKVVQVDAHMLWTRPIDESEE</sequence>
<gene>
    <name evidence="1" type="ORF">HIJ39_20085</name>
</gene>
<name>A0A7Y0Q4G8_9FIRM</name>